<dbReference type="STRING" id="225345.CLCHR_13610"/>
<reference evidence="3 5" key="2">
    <citation type="submission" date="2018-08" db="EMBL/GenBank/DDBJ databases">
        <title>Genome of Clostridium chromiireducens C1, DSM12136.</title>
        <authorList>
            <person name="Xing M."/>
            <person name="Wei Y."/>
            <person name="Ang E.L."/>
            <person name="Zhao H."/>
            <person name="Zhang Y."/>
        </authorList>
    </citation>
    <scope>NUCLEOTIDE SEQUENCE [LARGE SCALE GENOMIC DNA]</scope>
    <source>
        <strain evidence="3 5">C1</strain>
    </source>
</reference>
<feature type="domain" description="DUF2087" evidence="1">
    <location>
        <begin position="183"/>
        <end position="251"/>
    </location>
</feature>
<organism evidence="2 4">
    <name type="scientific">Clostridium chromiireducens</name>
    <dbReference type="NCBI Taxonomy" id="225345"/>
    <lineage>
        <taxon>Bacteria</taxon>
        <taxon>Bacillati</taxon>
        <taxon>Bacillota</taxon>
        <taxon>Clostridia</taxon>
        <taxon>Eubacteriales</taxon>
        <taxon>Clostridiaceae</taxon>
        <taxon>Clostridium</taxon>
    </lineage>
</organism>
<gene>
    <name evidence="2" type="ORF">CLCHR_13610</name>
    <name evidence="3" type="ORF">D2A34_22195</name>
</gene>
<dbReference type="InterPro" id="IPR018656">
    <property type="entry name" value="DUF2087"/>
</dbReference>
<evidence type="ECO:0000259" key="1">
    <source>
        <dbReference type="Pfam" id="PF09860"/>
    </source>
</evidence>
<evidence type="ECO:0000313" key="5">
    <source>
        <dbReference type="Proteomes" id="UP000265930"/>
    </source>
</evidence>
<sequence>MLKKSLLDMNLEDIKTGYLFNSDKGIYECLICGEIFEAGEVYPINGRFFDANKAVAFHINERHNSMLELLLELDKKYTGVTENQKSLLTDFYNGLSDSEIAKKNGVAAATIRHQRFVFREKAKQAKAYLAIFELVENSTKKQQKENLVELHNGAKMVDERYELTYGEQNKIIETYFDNSESLKLKSFPTKEKRKIVVLRKISSLFEMNKKYSEKEINIILKTVYQDIATLRRYLIEYGFMERTTDCSEYWLKI</sequence>
<evidence type="ECO:0000313" key="2">
    <source>
        <dbReference type="EMBL" id="OPJ64107.1"/>
    </source>
</evidence>
<accession>A0A1V4IXI3</accession>
<dbReference type="Proteomes" id="UP000265930">
    <property type="component" value="Unassembled WGS sequence"/>
</dbReference>
<dbReference type="RefSeq" id="WP_079438936.1">
    <property type="nucleotide sequence ID" value="NZ_JBLZIA010000008.1"/>
</dbReference>
<proteinExistence type="predicted"/>
<name>A0A1V4IXI3_9CLOT</name>
<dbReference type="EMBL" id="QXDJ01000007">
    <property type="protein sequence ID" value="RII32392.1"/>
    <property type="molecule type" value="Genomic_DNA"/>
</dbReference>
<evidence type="ECO:0000313" key="4">
    <source>
        <dbReference type="Proteomes" id="UP000191056"/>
    </source>
</evidence>
<dbReference type="Pfam" id="PF09860">
    <property type="entry name" value="DUF2087"/>
    <property type="match status" value="1"/>
</dbReference>
<evidence type="ECO:0000313" key="3">
    <source>
        <dbReference type="EMBL" id="RII32392.1"/>
    </source>
</evidence>
<dbReference type="Proteomes" id="UP000191056">
    <property type="component" value="Unassembled WGS sequence"/>
</dbReference>
<dbReference type="OrthoDB" id="9789954at2"/>
<dbReference type="AlphaFoldDB" id="A0A1V4IXI3"/>
<comment type="caution">
    <text evidence="2">The sequence shown here is derived from an EMBL/GenBank/DDBJ whole genome shotgun (WGS) entry which is preliminary data.</text>
</comment>
<reference evidence="2 4" key="1">
    <citation type="submission" date="2017-03" db="EMBL/GenBank/DDBJ databases">
        <title>Genome sequence of Clostridium chromiireducens DSM 23318.</title>
        <authorList>
            <person name="Poehlein A."/>
            <person name="Daniel R."/>
        </authorList>
    </citation>
    <scope>NUCLEOTIDE SEQUENCE [LARGE SCALE GENOMIC DNA]</scope>
    <source>
        <strain evidence="2 4">DSM 23318</strain>
    </source>
</reference>
<protein>
    <submittedName>
        <fullName evidence="3">DUF2087 domain-containing protein</fullName>
    </submittedName>
</protein>
<keyword evidence="4" id="KW-1185">Reference proteome</keyword>
<dbReference type="EMBL" id="MZGT01000014">
    <property type="protein sequence ID" value="OPJ64107.1"/>
    <property type="molecule type" value="Genomic_DNA"/>
</dbReference>